<comment type="similarity">
    <text evidence="9">Belongs to the DNA mismatch repair MutS family. MutS2 subfamily.</text>
</comment>
<dbReference type="InterPro" id="IPR002625">
    <property type="entry name" value="Smr_dom"/>
</dbReference>
<keyword evidence="4 9" id="KW-0255">Endonuclease</keyword>
<dbReference type="PROSITE" id="PS50828">
    <property type="entry name" value="SMR"/>
    <property type="match status" value="1"/>
</dbReference>
<feature type="domain" description="Smr" evidence="12">
    <location>
        <begin position="712"/>
        <end position="787"/>
    </location>
</feature>
<dbReference type="GO" id="GO:0006298">
    <property type="term" value="P:mismatch repair"/>
    <property type="evidence" value="ECO:0007669"/>
    <property type="project" value="InterPro"/>
</dbReference>
<evidence type="ECO:0000256" key="2">
    <source>
        <dbReference type="ARBA" id="ARBA00022730"/>
    </source>
</evidence>
<evidence type="ECO:0000256" key="8">
    <source>
        <dbReference type="ARBA" id="ARBA00023125"/>
    </source>
</evidence>
<reference evidence="13" key="1">
    <citation type="submission" date="2023-08" db="EMBL/GenBank/DDBJ databases">
        <authorList>
            <person name="Page C.A."/>
            <person name="Perez-Diaz I.M."/>
        </authorList>
    </citation>
    <scope>NUCLEOTIDE SEQUENCE</scope>
    <source>
        <strain evidence="13">3.8.38</strain>
    </source>
</reference>
<dbReference type="GO" id="GO:0005524">
    <property type="term" value="F:ATP binding"/>
    <property type="evidence" value="ECO:0007669"/>
    <property type="project" value="UniProtKB-UniRule"/>
</dbReference>
<dbReference type="FunFam" id="3.40.50.300:FF:000830">
    <property type="entry name" value="Endonuclease MutS2"/>
    <property type="match status" value="1"/>
</dbReference>
<dbReference type="PROSITE" id="PS00486">
    <property type="entry name" value="DNA_MISMATCH_REPAIR_2"/>
    <property type="match status" value="1"/>
</dbReference>
<evidence type="ECO:0000256" key="11">
    <source>
        <dbReference type="SAM" id="MobiDB-lite"/>
    </source>
</evidence>
<dbReference type="InterPro" id="IPR027417">
    <property type="entry name" value="P-loop_NTPase"/>
</dbReference>
<comment type="function">
    <text evidence="9">Acts as a ribosome collision sensor, splitting the ribosome into its 2 subunits. Detects stalled/collided 70S ribosomes which it binds and splits by an ATP-hydrolysis driven conformational change. Acts upstream of the ribosome quality control system (RQC), a ribosome-associated complex that mediates the extraction of incompletely synthesized nascent chains from stalled ribosomes and their subsequent degradation. Probably generates substrates for RQC.</text>
</comment>
<feature type="region of interest" description="Disordered" evidence="11">
    <location>
        <begin position="684"/>
        <end position="715"/>
    </location>
</feature>
<dbReference type="Proteomes" id="UP001254075">
    <property type="component" value="Unassembled WGS sequence"/>
</dbReference>
<dbReference type="SUPFAM" id="SSF48334">
    <property type="entry name" value="DNA repair protein MutS, domain III"/>
    <property type="match status" value="1"/>
</dbReference>
<dbReference type="GO" id="GO:0043023">
    <property type="term" value="F:ribosomal large subunit binding"/>
    <property type="evidence" value="ECO:0007669"/>
    <property type="project" value="UniProtKB-UniRule"/>
</dbReference>
<dbReference type="GO" id="GO:0140664">
    <property type="term" value="F:ATP-dependent DNA damage sensor activity"/>
    <property type="evidence" value="ECO:0007669"/>
    <property type="project" value="InterPro"/>
</dbReference>
<keyword evidence="5 9" id="KW-0378">Hydrolase</keyword>
<dbReference type="Pfam" id="PF20297">
    <property type="entry name" value="MSSS"/>
    <property type="match status" value="1"/>
</dbReference>
<keyword evidence="6 9" id="KW-0067">ATP-binding</keyword>
<protein>
    <recommendedName>
        <fullName evidence="9">Endonuclease MutS2</fullName>
        <ecNumber evidence="9">3.1.-.-</ecNumber>
    </recommendedName>
    <alternativeName>
        <fullName evidence="9">Ribosome-associated protein quality control-upstream factor</fullName>
        <shortName evidence="9">RQC-upstream factor</shortName>
        <shortName evidence="9">RqcU</shortName>
        <ecNumber evidence="9">3.6.4.-</ecNumber>
    </alternativeName>
</protein>
<dbReference type="PANTHER" id="PTHR48466">
    <property type="entry name" value="OS10G0509000 PROTEIN-RELATED"/>
    <property type="match status" value="1"/>
</dbReference>
<dbReference type="Gene3D" id="3.30.1370.110">
    <property type="match status" value="1"/>
</dbReference>
<dbReference type="GO" id="GO:0019843">
    <property type="term" value="F:rRNA binding"/>
    <property type="evidence" value="ECO:0007669"/>
    <property type="project" value="UniProtKB-UniRule"/>
</dbReference>
<dbReference type="InterPro" id="IPR000432">
    <property type="entry name" value="DNA_mismatch_repair_MutS_C"/>
</dbReference>
<dbReference type="EC" id="3.6.4.-" evidence="9"/>
<keyword evidence="2 9" id="KW-0699">rRNA-binding</keyword>
<evidence type="ECO:0000259" key="12">
    <source>
        <dbReference type="PROSITE" id="PS50828"/>
    </source>
</evidence>
<organism evidence="13 14">
    <name type="scientific">Levilactobacillus namurensis</name>
    <dbReference type="NCBI Taxonomy" id="380393"/>
    <lineage>
        <taxon>Bacteria</taxon>
        <taxon>Bacillati</taxon>
        <taxon>Bacillota</taxon>
        <taxon>Bacilli</taxon>
        <taxon>Lactobacillales</taxon>
        <taxon>Lactobacillaceae</taxon>
        <taxon>Levilactobacillus</taxon>
    </lineage>
</organism>
<evidence type="ECO:0000256" key="3">
    <source>
        <dbReference type="ARBA" id="ARBA00022741"/>
    </source>
</evidence>
<dbReference type="SMART" id="SM00534">
    <property type="entry name" value="MUTSac"/>
    <property type="match status" value="1"/>
</dbReference>
<dbReference type="Gene3D" id="3.40.50.300">
    <property type="entry name" value="P-loop containing nucleotide triphosphate hydrolases"/>
    <property type="match status" value="1"/>
</dbReference>
<dbReference type="InterPro" id="IPR036063">
    <property type="entry name" value="Smr_dom_sf"/>
</dbReference>
<evidence type="ECO:0000256" key="5">
    <source>
        <dbReference type="ARBA" id="ARBA00022801"/>
    </source>
</evidence>
<evidence type="ECO:0000256" key="4">
    <source>
        <dbReference type="ARBA" id="ARBA00022759"/>
    </source>
</evidence>
<dbReference type="GO" id="GO:0004519">
    <property type="term" value="F:endonuclease activity"/>
    <property type="evidence" value="ECO:0007669"/>
    <property type="project" value="UniProtKB-UniRule"/>
</dbReference>
<feature type="binding site" evidence="9">
    <location>
        <begin position="334"/>
        <end position="341"/>
    </location>
    <ligand>
        <name>ATP</name>
        <dbReference type="ChEBI" id="CHEBI:30616"/>
    </ligand>
</feature>
<dbReference type="EMBL" id="JAVLAM010000001">
    <property type="protein sequence ID" value="MDT7014143.1"/>
    <property type="molecule type" value="Genomic_DNA"/>
</dbReference>
<dbReference type="Pfam" id="PF00488">
    <property type="entry name" value="MutS_V"/>
    <property type="match status" value="1"/>
</dbReference>
<gene>
    <name evidence="9" type="primary">mutS2</name>
    <name evidence="9" type="synonym">rqcU</name>
    <name evidence="13" type="ORF">RI532_06855</name>
</gene>
<dbReference type="GO" id="GO:0072344">
    <property type="term" value="P:rescue of stalled ribosome"/>
    <property type="evidence" value="ECO:0007669"/>
    <property type="project" value="UniProtKB-UniRule"/>
</dbReference>
<evidence type="ECO:0000256" key="1">
    <source>
        <dbReference type="ARBA" id="ARBA00022722"/>
    </source>
</evidence>
<keyword evidence="8 9" id="KW-0238">DNA-binding</keyword>
<dbReference type="InterPro" id="IPR005747">
    <property type="entry name" value="MutS2"/>
</dbReference>
<dbReference type="GO" id="GO:0030983">
    <property type="term" value="F:mismatched DNA binding"/>
    <property type="evidence" value="ECO:0007669"/>
    <property type="project" value="InterPro"/>
</dbReference>
<comment type="subunit">
    <text evidence="9">Homodimer. Binds to stalled ribosomes, contacting rRNA.</text>
</comment>
<dbReference type="NCBIfam" id="TIGR01069">
    <property type="entry name" value="mutS2"/>
    <property type="match status" value="1"/>
</dbReference>
<dbReference type="InterPro" id="IPR045076">
    <property type="entry name" value="MutS"/>
</dbReference>
<evidence type="ECO:0000313" key="13">
    <source>
        <dbReference type="EMBL" id="MDT7014143.1"/>
    </source>
</evidence>
<dbReference type="SMART" id="SM00533">
    <property type="entry name" value="MUTSd"/>
    <property type="match status" value="1"/>
</dbReference>
<dbReference type="HAMAP" id="MF_00092">
    <property type="entry name" value="MutS2"/>
    <property type="match status" value="1"/>
</dbReference>
<dbReference type="PANTHER" id="PTHR48466:SF2">
    <property type="entry name" value="OS10G0509000 PROTEIN"/>
    <property type="match status" value="1"/>
</dbReference>
<evidence type="ECO:0000256" key="7">
    <source>
        <dbReference type="ARBA" id="ARBA00022884"/>
    </source>
</evidence>
<accession>A0AAW8W6W9</accession>
<evidence type="ECO:0000256" key="9">
    <source>
        <dbReference type="HAMAP-Rule" id="MF_00092"/>
    </source>
</evidence>
<dbReference type="PIRSF" id="PIRSF005814">
    <property type="entry name" value="MutS_YshD"/>
    <property type="match status" value="1"/>
</dbReference>
<evidence type="ECO:0000256" key="6">
    <source>
        <dbReference type="ARBA" id="ARBA00022840"/>
    </source>
</evidence>
<feature type="coiled-coil region" evidence="10">
    <location>
        <begin position="522"/>
        <end position="570"/>
    </location>
</feature>
<dbReference type="InterPro" id="IPR007696">
    <property type="entry name" value="DNA_mismatch_repair_MutS_core"/>
</dbReference>
<proteinExistence type="inferred from homology"/>
<dbReference type="Pfam" id="PF01713">
    <property type="entry name" value="Smr"/>
    <property type="match status" value="1"/>
</dbReference>
<name>A0AAW8W6W9_9LACO</name>
<dbReference type="AlphaFoldDB" id="A0AAW8W6W9"/>
<comment type="caution">
    <text evidence="13">The sequence shown here is derived from an EMBL/GenBank/DDBJ whole genome shotgun (WGS) entry which is preliminary data.</text>
</comment>
<evidence type="ECO:0000313" key="14">
    <source>
        <dbReference type="Proteomes" id="UP001254075"/>
    </source>
</evidence>
<comment type="function">
    <text evidence="9">Endonuclease that is involved in the suppression of homologous recombination and thus may have a key role in the control of bacterial genetic diversity.</text>
</comment>
<dbReference type="RefSeq" id="WP_313844981.1">
    <property type="nucleotide sequence ID" value="NZ_JAVLAM010000001.1"/>
</dbReference>
<dbReference type="InterPro" id="IPR046893">
    <property type="entry name" value="MSSS"/>
</dbReference>
<dbReference type="SUPFAM" id="SSF160443">
    <property type="entry name" value="SMR domain-like"/>
    <property type="match status" value="1"/>
</dbReference>
<sequence>MNQKTLNIMEYDRIKQAIRGYLVSAAGQHELAKLHPTADRERLQRWLDETQDGADIYRLESGIPLPKLDDIRPHLKRLALEAVLNGLELAQISRVLWTTSSVVRFFDQLADKEVTLRQLNDEVHELVTIPDVTRRLRTSLEGDGHLTDDASPELRQIRQHITQTAAAIRQTMDQYTRGKDAKYLSETIVTIRDDRYVLPVRSEYKQHFGGIVHDQSASGQTLFIEPQAVVGLNNQLRQNQMAERHEEQRILAELTALLDPYQHEILRNAQILGHLDFVNAKAKYAHQMKATEPQLSADDQINLRQARHPLIDPKKVVANDITMGQDYKTIVVTGPNTGGKTITLKTLALLQLMGQSGLFIPANEHSTIGVFDDIFADIGDEQSIEQSLSTFSGHMENIVSILAHADEHSLVVIDELGAGTDPQEGAALAIAILDDLGTLGSYVMVSTHYPELKAYGYNRPETINASMEFDAQTLQPTYRLLIGIPGRSNAFDIAARLGMPEQVVAAARSLTDQDSQDLNAMIADLTEQKRRVDADADSLQTQLQEATELHQDLQKRFDQYQHQKDQLMLDAKREANRLVDESRKRANQIIADIRKKQLAAGQSVVKEDELIAAQGALNALQQDTGLKKNRVLRREKAKHAFKKGDNVLVKSYGQQGVLMQQLDDDHWEVQLGILKMKIATSDLEKGADPAKSRKQPKATVQRTGSSGMSPTLDLRGHRYEEAMAEVDRYIDSALLAGYPSVTIIHGKGTGALRQGVTNYLKGNKRIKSFGFSPANAGGDGSTIVRFK</sequence>
<dbReference type="GO" id="GO:0016887">
    <property type="term" value="F:ATP hydrolysis activity"/>
    <property type="evidence" value="ECO:0007669"/>
    <property type="project" value="InterPro"/>
</dbReference>
<dbReference type="EC" id="3.1.-.-" evidence="9"/>
<dbReference type="InterPro" id="IPR036187">
    <property type="entry name" value="DNA_mismatch_repair_MutS_sf"/>
</dbReference>
<keyword evidence="10" id="KW-0175">Coiled coil</keyword>
<evidence type="ECO:0000256" key="10">
    <source>
        <dbReference type="SAM" id="Coils"/>
    </source>
</evidence>
<dbReference type="SMART" id="SM00463">
    <property type="entry name" value="SMR"/>
    <property type="match status" value="1"/>
</dbReference>
<keyword evidence="1 9" id="KW-0540">Nuclease</keyword>
<keyword evidence="7 9" id="KW-0694">RNA-binding</keyword>
<dbReference type="SUPFAM" id="SSF52540">
    <property type="entry name" value="P-loop containing nucleoside triphosphate hydrolases"/>
    <property type="match status" value="1"/>
</dbReference>
<dbReference type="CDD" id="cd03280">
    <property type="entry name" value="ABC_MutS2"/>
    <property type="match status" value="1"/>
</dbReference>
<feature type="compositionally biased region" description="Polar residues" evidence="11">
    <location>
        <begin position="698"/>
        <end position="709"/>
    </location>
</feature>
<keyword evidence="3 9" id="KW-0547">Nucleotide-binding</keyword>
<dbReference type="GO" id="GO:0045910">
    <property type="term" value="P:negative regulation of DNA recombination"/>
    <property type="evidence" value="ECO:0007669"/>
    <property type="project" value="InterPro"/>
</dbReference>